<accession>A0A6J1A049</accession>
<protein>
    <submittedName>
        <fullName evidence="3">Uncharacterized protein LOC110413835</fullName>
    </submittedName>
</protein>
<dbReference type="GeneID" id="110413835"/>
<dbReference type="Proteomes" id="UP000504621">
    <property type="component" value="Unplaced"/>
</dbReference>
<evidence type="ECO:0000256" key="1">
    <source>
        <dbReference type="SAM" id="MobiDB-lite"/>
    </source>
</evidence>
<organism evidence="2 3">
    <name type="scientific">Herrania umbratica</name>
    <dbReference type="NCBI Taxonomy" id="108875"/>
    <lineage>
        <taxon>Eukaryota</taxon>
        <taxon>Viridiplantae</taxon>
        <taxon>Streptophyta</taxon>
        <taxon>Embryophyta</taxon>
        <taxon>Tracheophyta</taxon>
        <taxon>Spermatophyta</taxon>
        <taxon>Magnoliopsida</taxon>
        <taxon>eudicotyledons</taxon>
        <taxon>Gunneridae</taxon>
        <taxon>Pentapetalae</taxon>
        <taxon>rosids</taxon>
        <taxon>malvids</taxon>
        <taxon>Malvales</taxon>
        <taxon>Malvaceae</taxon>
        <taxon>Byttnerioideae</taxon>
        <taxon>Herrania</taxon>
    </lineage>
</organism>
<dbReference type="InterPro" id="IPR025322">
    <property type="entry name" value="PADRE_dom"/>
</dbReference>
<reference evidence="3" key="1">
    <citation type="submission" date="2025-08" db="UniProtKB">
        <authorList>
            <consortium name="RefSeq"/>
        </authorList>
    </citation>
    <scope>IDENTIFICATION</scope>
    <source>
        <tissue evidence="3">Leaf</tissue>
    </source>
</reference>
<evidence type="ECO:0000313" key="2">
    <source>
        <dbReference type="Proteomes" id="UP000504621"/>
    </source>
</evidence>
<evidence type="ECO:0000313" key="3">
    <source>
        <dbReference type="RefSeq" id="XP_021280492.1"/>
    </source>
</evidence>
<keyword evidence="2" id="KW-1185">Reference proteome</keyword>
<gene>
    <name evidence="3" type="primary">LOC110413835</name>
</gene>
<feature type="region of interest" description="Disordered" evidence="1">
    <location>
        <begin position="250"/>
        <end position="290"/>
    </location>
</feature>
<proteinExistence type="predicted"/>
<dbReference type="Pfam" id="PF14009">
    <property type="entry name" value="PADRE"/>
    <property type="match status" value="1"/>
</dbReference>
<sequence length="290" mass="33235">MRLVLQPACGSGNRLCYAIVRSKVNMGLKLLNLHAIPCWFHLLGNHMSCLHLQPEPRLGTIKIMDSDGLVKIYDRPVNVSELMTEFPKHMICRSDSFYIGQKIPALSWDDQLQLGHRYFLLPKHFFQSVLSFVTIASFANARSPQSPVPSSSSRVSSTALVKKAATCQPFQIQKSSSGCLRIRISDEFIWQSMEEGRMRESVDESWSRVCTTPQLQKQYKQLVGSRHWKPKLETIKEKEKRKISSFGMMRKKKSQLKNNLKTQRSSEHHVHVTCAKPPSKPKIRIKSSRK</sequence>
<dbReference type="AlphaFoldDB" id="A0A6J1A049"/>
<dbReference type="PANTHER" id="PTHR33052">
    <property type="entry name" value="DUF4228 DOMAIN PROTEIN-RELATED"/>
    <property type="match status" value="1"/>
</dbReference>
<feature type="compositionally biased region" description="Basic residues" evidence="1">
    <location>
        <begin position="279"/>
        <end position="290"/>
    </location>
</feature>
<dbReference type="OrthoDB" id="652082at2759"/>
<name>A0A6J1A049_9ROSI</name>
<dbReference type="RefSeq" id="XP_021280492.1">
    <property type="nucleotide sequence ID" value="XM_021424817.1"/>
</dbReference>